<feature type="region of interest" description="Disordered" evidence="1">
    <location>
        <begin position="1"/>
        <end position="101"/>
    </location>
</feature>
<feature type="non-terminal residue" evidence="3">
    <location>
        <position position="177"/>
    </location>
</feature>
<evidence type="ECO:0000256" key="1">
    <source>
        <dbReference type="SAM" id="MobiDB-lite"/>
    </source>
</evidence>
<dbReference type="Proteomes" id="UP000273405">
    <property type="component" value="Unassembled WGS sequence"/>
</dbReference>
<evidence type="ECO:0000313" key="4">
    <source>
        <dbReference type="Proteomes" id="UP000273405"/>
    </source>
</evidence>
<sequence length="177" mass="17891">MGRGERDAATPSEAPSPPAGRRTVSRELPAAAEAEQVARRASTPDEDGRFEEEDASELPSSGSAVRGAPARNPPSARRTSADAPEAETVSATGPGPAPAPRRKRLSWAIAAALGLAGVAGVWTLSRSNPGAPGLGQGSTASPPVAKAPAEPATREAVEAEIEGQRREAALALPPVPT</sequence>
<organism evidence="3 4">
    <name type="scientific">Corallococcus sicarius</name>
    <dbReference type="NCBI Taxonomy" id="2316726"/>
    <lineage>
        <taxon>Bacteria</taxon>
        <taxon>Pseudomonadati</taxon>
        <taxon>Myxococcota</taxon>
        <taxon>Myxococcia</taxon>
        <taxon>Myxococcales</taxon>
        <taxon>Cystobacterineae</taxon>
        <taxon>Myxococcaceae</taxon>
        <taxon>Corallococcus</taxon>
    </lineage>
</organism>
<reference evidence="4" key="1">
    <citation type="submission" date="2018-09" db="EMBL/GenBank/DDBJ databases">
        <authorList>
            <person name="Livingstone P.G."/>
            <person name="Whitworth D.E."/>
        </authorList>
    </citation>
    <scope>NUCLEOTIDE SEQUENCE [LARGE SCALE GENOMIC DNA]</scope>
    <source>
        <strain evidence="4">CA040B</strain>
    </source>
</reference>
<comment type="caution">
    <text evidence="3">The sequence shown here is derived from an EMBL/GenBank/DDBJ whole genome shotgun (WGS) entry which is preliminary data.</text>
</comment>
<name>A0A3A8M954_9BACT</name>
<feature type="region of interest" description="Disordered" evidence="1">
    <location>
        <begin position="123"/>
        <end position="161"/>
    </location>
</feature>
<feature type="transmembrane region" description="Helical" evidence="2">
    <location>
        <begin position="105"/>
        <end position="124"/>
    </location>
</feature>
<keyword evidence="4" id="KW-1185">Reference proteome</keyword>
<protein>
    <submittedName>
        <fullName evidence="3">Uncharacterized protein</fullName>
    </submittedName>
</protein>
<proteinExistence type="predicted"/>
<evidence type="ECO:0000256" key="2">
    <source>
        <dbReference type="SAM" id="Phobius"/>
    </source>
</evidence>
<feature type="compositionally biased region" description="Basic and acidic residues" evidence="1">
    <location>
        <begin position="36"/>
        <end position="47"/>
    </location>
</feature>
<feature type="compositionally biased region" description="Basic and acidic residues" evidence="1">
    <location>
        <begin position="152"/>
        <end position="161"/>
    </location>
</feature>
<keyword evidence="2" id="KW-0812">Transmembrane</keyword>
<dbReference type="AlphaFoldDB" id="A0A3A8M954"/>
<keyword evidence="2" id="KW-0472">Membrane</keyword>
<keyword evidence="2" id="KW-1133">Transmembrane helix</keyword>
<accession>A0A3A8M954</accession>
<dbReference type="EMBL" id="RAWG01000708">
    <property type="protein sequence ID" value="RKH23682.1"/>
    <property type="molecule type" value="Genomic_DNA"/>
</dbReference>
<gene>
    <name evidence="3" type="ORF">D7X12_41805</name>
</gene>
<evidence type="ECO:0000313" key="3">
    <source>
        <dbReference type="EMBL" id="RKH23682.1"/>
    </source>
</evidence>